<proteinExistence type="predicted"/>
<sequence length="111" mass="13004">MVGKMFLIDVNEVINNYITIGISKPQEEVKHPNPAVYAETVRKVYRIFAEDFHIRNEDELDHIIYRIMSFEAEVDMIQSKGATIPIFGFPNNMSKYMRLPKEEFLTASYRV</sequence>
<dbReference type="AlphaFoldDB" id="A0A8J2KUQ7"/>
<dbReference type="Proteomes" id="UP000708208">
    <property type="component" value="Unassembled WGS sequence"/>
</dbReference>
<name>A0A8J2KUQ7_9HEXA</name>
<evidence type="ECO:0000313" key="2">
    <source>
        <dbReference type="Proteomes" id="UP000708208"/>
    </source>
</evidence>
<protein>
    <submittedName>
        <fullName evidence="1">Uncharacterized protein</fullName>
    </submittedName>
</protein>
<feature type="non-terminal residue" evidence="1">
    <location>
        <position position="1"/>
    </location>
</feature>
<comment type="caution">
    <text evidence="1">The sequence shown here is derived from an EMBL/GenBank/DDBJ whole genome shotgun (WGS) entry which is preliminary data.</text>
</comment>
<reference evidence="1" key="1">
    <citation type="submission" date="2021-06" db="EMBL/GenBank/DDBJ databases">
        <authorList>
            <person name="Hodson N. C."/>
            <person name="Mongue J. A."/>
            <person name="Jaron S. K."/>
        </authorList>
    </citation>
    <scope>NUCLEOTIDE SEQUENCE</scope>
</reference>
<dbReference type="EMBL" id="CAJVCH010530479">
    <property type="protein sequence ID" value="CAG7823749.1"/>
    <property type="molecule type" value="Genomic_DNA"/>
</dbReference>
<evidence type="ECO:0000313" key="1">
    <source>
        <dbReference type="EMBL" id="CAG7823749.1"/>
    </source>
</evidence>
<organism evidence="1 2">
    <name type="scientific">Allacma fusca</name>
    <dbReference type="NCBI Taxonomy" id="39272"/>
    <lineage>
        <taxon>Eukaryota</taxon>
        <taxon>Metazoa</taxon>
        <taxon>Ecdysozoa</taxon>
        <taxon>Arthropoda</taxon>
        <taxon>Hexapoda</taxon>
        <taxon>Collembola</taxon>
        <taxon>Symphypleona</taxon>
        <taxon>Sminthuridae</taxon>
        <taxon>Allacma</taxon>
    </lineage>
</organism>
<gene>
    <name evidence="1" type="ORF">AFUS01_LOCUS33949</name>
</gene>
<keyword evidence="2" id="KW-1185">Reference proteome</keyword>
<accession>A0A8J2KUQ7</accession>